<evidence type="ECO:0000256" key="1">
    <source>
        <dbReference type="ARBA" id="ARBA00004651"/>
    </source>
</evidence>
<dbReference type="PANTHER" id="PTHR23508">
    <property type="entry name" value="CARBOXYLIC ACID TRANSPORTER PROTEIN HOMOLOG"/>
    <property type="match status" value="1"/>
</dbReference>
<feature type="transmembrane region" description="Helical" evidence="6">
    <location>
        <begin position="89"/>
        <end position="108"/>
    </location>
</feature>
<dbReference type="PROSITE" id="PS00216">
    <property type="entry name" value="SUGAR_TRANSPORT_1"/>
    <property type="match status" value="1"/>
</dbReference>
<keyword evidence="5 6" id="KW-0472">Membrane</keyword>
<dbReference type="EMBL" id="LPVJ01000071">
    <property type="protein sequence ID" value="KUO94609.1"/>
    <property type="molecule type" value="Genomic_DNA"/>
</dbReference>
<keyword evidence="9" id="KW-1185">Reference proteome</keyword>
<dbReference type="InterPro" id="IPR036259">
    <property type="entry name" value="MFS_trans_sf"/>
</dbReference>
<keyword evidence="2" id="KW-0813">Transport</keyword>
<dbReference type="Proteomes" id="UP000053557">
    <property type="component" value="Unassembled WGS sequence"/>
</dbReference>
<dbReference type="Gene3D" id="1.20.1250.20">
    <property type="entry name" value="MFS general substrate transporter like domains"/>
    <property type="match status" value="2"/>
</dbReference>
<feature type="transmembrane region" description="Helical" evidence="6">
    <location>
        <begin position="27"/>
        <end position="51"/>
    </location>
</feature>
<feature type="transmembrane region" description="Helical" evidence="6">
    <location>
        <begin position="372"/>
        <end position="394"/>
    </location>
</feature>
<keyword evidence="4 6" id="KW-1133">Transmembrane helix</keyword>
<feature type="transmembrane region" description="Helical" evidence="6">
    <location>
        <begin position="146"/>
        <end position="169"/>
    </location>
</feature>
<reference evidence="8 9" key="1">
    <citation type="submission" date="2015-12" db="EMBL/GenBank/DDBJ databases">
        <title>Draft genome sequence of Acidibacillus ferrooxidans ITV001, isolated from a chalcopyrite acid mine drainage site in Brazil.</title>
        <authorList>
            <person name="Dall'Agnol H."/>
            <person name="Nancucheo I."/>
            <person name="Johnson B."/>
            <person name="Oliveira R."/>
            <person name="Leite L."/>
            <person name="Pylro V."/>
            <person name="Nunes G.L."/>
            <person name="Tzotzos G."/>
            <person name="Fernandes G.R."/>
            <person name="Dutra J."/>
            <person name="Orellana S.C."/>
            <person name="Oliveira G."/>
        </authorList>
    </citation>
    <scope>NUCLEOTIDE SEQUENCE [LARGE SCALE GENOMIC DNA]</scope>
    <source>
        <strain evidence="9">ITV01</strain>
    </source>
</reference>
<dbReference type="InterPro" id="IPR005829">
    <property type="entry name" value="Sugar_transporter_CS"/>
</dbReference>
<feature type="domain" description="Major facilitator superfamily (MFS) profile" evidence="7">
    <location>
        <begin position="22"/>
        <end position="425"/>
    </location>
</feature>
<dbReference type="AlphaFoldDB" id="A0A117SWZ6"/>
<name>A0A117SWZ6_9BACL</name>
<evidence type="ECO:0000256" key="6">
    <source>
        <dbReference type="SAM" id="Phobius"/>
    </source>
</evidence>
<feature type="transmembrane region" description="Helical" evidence="6">
    <location>
        <begin position="400"/>
        <end position="421"/>
    </location>
</feature>
<dbReference type="SUPFAM" id="SSF103473">
    <property type="entry name" value="MFS general substrate transporter"/>
    <property type="match status" value="1"/>
</dbReference>
<evidence type="ECO:0000256" key="4">
    <source>
        <dbReference type="ARBA" id="ARBA00022989"/>
    </source>
</evidence>
<proteinExistence type="predicted"/>
<evidence type="ECO:0000256" key="2">
    <source>
        <dbReference type="ARBA" id="ARBA00022448"/>
    </source>
</evidence>
<protein>
    <submittedName>
        <fullName evidence="8">MFS transporter</fullName>
    </submittedName>
</protein>
<dbReference type="PROSITE" id="PS00217">
    <property type="entry name" value="SUGAR_TRANSPORT_2"/>
    <property type="match status" value="1"/>
</dbReference>
<keyword evidence="3 6" id="KW-0812">Transmembrane</keyword>
<evidence type="ECO:0000313" key="8">
    <source>
        <dbReference type="EMBL" id="KUO94609.1"/>
    </source>
</evidence>
<dbReference type="PROSITE" id="PS50850">
    <property type="entry name" value="MFS"/>
    <property type="match status" value="1"/>
</dbReference>
<evidence type="ECO:0000259" key="7">
    <source>
        <dbReference type="PROSITE" id="PS50850"/>
    </source>
</evidence>
<dbReference type="InterPro" id="IPR011701">
    <property type="entry name" value="MFS"/>
</dbReference>
<evidence type="ECO:0000313" key="9">
    <source>
        <dbReference type="Proteomes" id="UP000053557"/>
    </source>
</evidence>
<dbReference type="InterPro" id="IPR020846">
    <property type="entry name" value="MFS_dom"/>
</dbReference>
<evidence type="ECO:0000256" key="5">
    <source>
        <dbReference type="ARBA" id="ARBA00023136"/>
    </source>
</evidence>
<organism evidence="8 9">
    <name type="scientific">Ferroacidibacillus organovorans</name>
    <dbReference type="NCBI Taxonomy" id="1765683"/>
    <lineage>
        <taxon>Bacteria</taxon>
        <taxon>Bacillati</taxon>
        <taxon>Bacillota</taxon>
        <taxon>Bacilli</taxon>
        <taxon>Bacillales</taxon>
        <taxon>Alicyclobacillaceae</taxon>
        <taxon>Ferroacidibacillus</taxon>
    </lineage>
</organism>
<feature type="transmembrane region" description="Helical" evidence="6">
    <location>
        <begin position="114"/>
        <end position="134"/>
    </location>
</feature>
<dbReference type="RefSeq" id="WP_067719803.1">
    <property type="nucleotide sequence ID" value="NZ_LPVJ01000071.1"/>
</dbReference>
<accession>A0A117SWZ6</accession>
<evidence type="ECO:0000256" key="3">
    <source>
        <dbReference type="ARBA" id="ARBA00022692"/>
    </source>
</evidence>
<feature type="transmembrane region" description="Helical" evidence="6">
    <location>
        <begin position="336"/>
        <end position="360"/>
    </location>
</feature>
<dbReference type="GO" id="GO:0005886">
    <property type="term" value="C:plasma membrane"/>
    <property type="evidence" value="ECO:0007669"/>
    <property type="project" value="UniProtKB-SubCell"/>
</dbReference>
<feature type="transmembrane region" description="Helical" evidence="6">
    <location>
        <begin position="272"/>
        <end position="291"/>
    </location>
</feature>
<feature type="transmembrane region" description="Helical" evidence="6">
    <location>
        <begin position="235"/>
        <end position="260"/>
    </location>
</feature>
<sequence>MAVSLNEIGLQNNVSSSRAYSTLAGAWGAWLFDAMDAGIFSFVMLAISHSFHTSLPSVVGTMAWFLLATGIGGYLLGNISDFIGRKPTIVLSILIYGVGTLLCGSAGSLTQLNIYRFVVGLAVGGLWSGAASLISEVWKPESRAKALAILQTGWSGGNLLAAIFAWSILASNHSPGAWRELFMISSIPALLVFVYCLFFVKESPVWIGNKEFMRSHSKNRSLIEIFKPEFFRRTLFAFLISMLAMTGYWMIMTFVPTFLIKILNINLGQAPIFLVWTGIGGILGYLIYGVLAERIGRRHSFALFFFFMVIMVPIFTFTVSHMPLTHGKLILTGQNVTRLGIVSALIGFGTGYFSGFGAWYSELFPTSIRSTASGFCFNFGRVGAILGILSAPFLIKSFGFAITISVASIAYLLAGILVYALRETKGTVITSGN</sequence>
<feature type="transmembrane region" description="Helical" evidence="6">
    <location>
        <begin position="181"/>
        <end position="200"/>
    </location>
</feature>
<comment type="caution">
    <text evidence="8">The sequence shown here is derived from an EMBL/GenBank/DDBJ whole genome shotgun (WGS) entry which is preliminary data.</text>
</comment>
<gene>
    <name evidence="8" type="ORF">ATW55_01695</name>
</gene>
<dbReference type="Pfam" id="PF07690">
    <property type="entry name" value="MFS_1"/>
    <property type="match status" value="1"/>
</dbReference>
<dbReference type="PANTHER" id="PTHR23508:SF10">
    <property type="entry name" value="CARBOXYLIC ACID TRANSPORTER PROTEIN HOMOLOG"/>
    <property type="match status" value="1"/>
</dbReference>
<feature type="transmembrane region" description="Helical" evidence="6">
    <location>
        <begin position="57"/>
        <end position="77"/>
    </location>
</feature>
<dbReference type="GO" id="GO:0046943">
    <property type="term" value="F:carboxylic acid transmembrane transporter activity"/>
    <property type="evidence" value="ECO:0007669"/>
    <property type="project" value="TreeGrafter"/>
</dbReference>
<dbReference type="OrthoDB" id="9787026at2"/>
<feature type="transmembrane region" description="Helical" evidence="6">
    <location>
        <begin position="303"/>
        <end position="324"/>
    </location>
</feature>
<comment type="subcellular location">
    <subcellularLocation>
        <location evidence="1">Cell membrane</location>
        <topology evidence="1">Multi-pass membrane protein</topology>
    </subcellularLocation>
</comment>